<dbReference type="InterPro" id="IPR031539">
    <property type="entry name" value="DUF5090"/>
</dbReference>
<proteinExistence type="predicted"/>
<keyword evidence="1" id="KW-1133">Transmembrane helix</keyword>
<keyword evidence="3" id="KW-1185">Reference proteome</keyword>
<protein>
    <submittedName>
        <fullName evidence="2">Uncharacterized protein</fullName>
    </submittedName>
</protein>
<dbReference type="Proteomes" id="UP000192639">
    <property type="component" value="Unassembled WGS sequence"/>
</dbReference>
<dbReference type="VEuPathDB" id="MicrosporidiaDB:ECANGB1_149"/>
<evidence type="ECO:0000313" key="2">
    <source>
        <dbReference type="EMBL" id="ORD94696.1"/>
    </source>
</evidence>
<accession>A0A1Y1S938</accession>
<reference evidence="2 3" key="1">
    <citation type="journal article" date="2017" name="Environ. Microbiol.">
        <title>Decay of the glycolytic pathway and adaptation to intranuclear parasitism within Enterocytozoonidae microsporidia.</title>
        <authorList>
            <person name="Wiredu Boakye D."/>
            <person name="Jaroenlak P."/>
            <person name="Prachumwat A."/>
            <person name="Williams T.A."/>
            <person name="Bateman K.S."/>
            <person name="Itsathitphaisarn O."/>
            <person name="Sritunyalucksana K."/>
            <person name="Paszkiewicz K.H."/>
            <person name="Moore K.A."/>
            <person name="Stentiford G.D."/>
            <person name="Williams B.A."/>
        </authorList>
    </citation>
    <scope>NUCLEOTIDE SEQUENCE [LARGE SCALE GENOMIC DNA]</scope>
    <source>
        <strain evidence="2 3">GB1</strain>
    </source>
</reference>
<dbReference type="OrthoDB" id="2193654at2759"/>
<gene>
    <name evidence="2" type="ORF">ECANGB1_149</name>
</gene>
<feature type="transmembrane region" description="Helical" evidence="1">
    <location>
        <begin position="114"/>
        <end position="136"/>
    </location>
</feature>
<evidence type="ECO:0000256" key="1">
    <source>
        <dbReference type="SAM" id="Phobius"/>
    </source>
</evidence>
<organism evidence="2 3">
    <name type="scientific">Enterospora canceri</name>
    <dbReference type="NCBI Taxonomy" id="1081671"/>
    <lineage>
        <taxon>Eukaryota</taxon>
        <taxon>Fungi</taxon>
        <taxon>Fungi incertae sedis</taxon>
        <taxon>Microsporidia</taxon>
        <taxon>Enterocytozoonidae</taxon>
        <taxon>Enterospora</taxon>
    </lineage>
</organism>
<evidence type="ECO:0000313" key="3">
    <source>
        <dbReference type="Proteomes" id="UP000192639"/>
    </source>
</evidence>
<feature type="transmembrane region" description="Helical" evidence="1">
    <location>
        <begin position="142"/>
        <end position="165"/>
    </location>
</feature>
<dbReference type="Pfam" id="PF17009">
    <property type="entry name" value="DUF5090"/>
    <property type="match status" value="1"/>
</dbReference>
<feature type="transmembrane region" description="Helical" evidence="1">
    <location>
        <begin position="49"/>
        <end position="67"/>
    </location>
</feature>
<dbReference type="AlphaFoldDB" id="A0A1Y1S938"/>
<comment type="caution">
    <text evidence="2">The sequence shown here is derived from an EMBL/GenBank/DDBJ whole genome shotgun (WGS) entry which is preliminary data.</text>
</comment>
<name>A0A1Y1S938_9MICR</name>
<sequence>MFGSQKKEEVKRAETAVDANVVKANEALTNSAVARKLPKKVKNLGTEDLLKFAAVVKVCYFFPLFVACDLVATSRSDNWFIKFFSKFATWICYVVFIDFVNYGIYFLELYDMKGICYITTFIKQAISALFLLAMFFTLSGLIAKVSIIFMACGSLYVDAVFLLYLDIYFKELTGDDMLNP</sequence>
<keyword evidence="1" id="KW-0812">Transmembrane</keyword>
<dbReference type="EMBL" id="LWDP01000011">
    <property type="protein sequence ID" value="ORD94696.1"/>
    <property type="molecule type" value="Genomic_DNA"/>
</dbReference>
<feature type="transmembrane region" description="Helical" evidence="1">
    <location>
        <begin position="87"/>
        <end position="107"/>
    </location>
</feature>
<keyword evidence="1" id="KW-0472">Membrane</keyword>